<evidence type="ECO:0000313" key="3">
    <source>
        <dbReference type="Proteomes" id="UP000325315"/>
    </source>
</evidence>
<dbReference type="EMBL" id="SMMG02000005">
    <property type="protein sequence ID" value="KAA3473320.1"/>
    <property type="molecule type" value="Genomic_DNA"/>
</dbReference>
<accession>A0A5B6VVU8</accession>
<comment type="caution">
    <text evidence="2">The sequence shown here is derived from an EMBL/GenBank/DDBJ whole genome shotgun (WGS) entry which is preliminary data.</text>
</comment>
<dbReference type="AlphaFoldDB" id="A0A5B6VVU8"/>
<feature type="compositionally biased region" description="Polar residues" evidence="1">
    <location>
        <begin position="7"/>
        <end position="22"/>
    </location>
</feature>
<gene>
    <name evidence="2" type="ORF">EPI10_023711</name>
</gene>
<dbReference type="Proteomes" id="UP000325315">
    <property type="component" value="Unassembled WGS sequence"/>
</dbReference>
<evidence type="ECO:0000256" key="1">
    <source>
        <dbReference type="SAM" id="MobiDB-lite"/>
    </source>
</evidence>
<keyword evidence="3" id="KW-1185">Reference proteome</keyword>
<proteinExistence type="predicted"/>
<protein>
    <submittedName>
        <fullName evidence="2">Uncharacterized protein</fullName>
    </submittedName>
</protein>
<reference evidence="3" key="1">
    <citation type="journal article" date="2019" name="Plant Biotechnol. J.">
        <title>Genome sequencing of the Australian wild diploid species Gossypium australe highlights disease resistance and delayed gland morphogenesis.</title>
        <authorList>
            <person name="Cai Y."/>
            <person name="Cai X."/>
            <person name="Wang Q."/>
            <person name="Wang P."/>
            <person name="Zhang Y."/>
            <person name="Cai C."/>
            <person name="Xu Y."/>
            <person name="Wang K."/>
            <person name="Zhou Z."/>
            <person name="Wang C."/>
            <person name="Geng S."/>
            <person name="Li B."/>
            <person name="Dong Q."/>
            <person name="Hou Y."/>
            <person name="Wang H."/>
            <person name="Ai P."/>
            <person name="Liu Z."/>
            <person name="Yi F."/>
            <person name="Sun M."/>
            <person name="An G."/>
            <person name="Cheng J."/>
            <person name="Zhang Y."/>
            <person name="Shi Q."/>
            <person name="Xie Y."/>
            <person name="Shi X."/>
            <person name="Chang Y."/>
            <person name="Huang F."/>
            <person name="Chen Y."/>
            <person name="Hong S."/>
            <person name="Mi L."/>
            <person name="Sun Q."/>
            <person name="Zhang L."/>
            <person name="Zhou B."/>
            <person name="Peng R."/>
            <person name="Zhang X."/>
            <person name="Liu F."/>
        </authorList>
    </citation>
    <scope>NUCLEOTIDE SEQUENCE [LARGE SCALE GENOMIC DNA]</scope>
    <source>
        <strain evidence="3">cv. PA1801</strain>
    </source>
</reference>
<name>A0A5B6VVU8_9ROSI</name>
<evidence type="ECO:0000313" key="2">
    <source>
        <dbReference type="EMBL" id="KAA3473320.1"/>
    </source>
</evidence>
<feature type="region of interest" description="Disordered" evidence="1">
    <location>
        <begin position="1"/>
        <end position="22"/>
    </location>
</feature>
<sequence length="84" mass="9669">MCEDHTPTFSNQGTGPNNTYIQPRLNQPLRFFQQVQNPPPTEPSNRIENFLKAYINRNDALIQVQTTLIQGMATILKNLENQVR</sequence>
<organism evidence="2 3">
    <name type="scientific">Gossypium australe</name>
    <dbReference type="NCBI Taxonomy" id="47621"/>
    <lineage>
        <taxon>Eukaryota</taxon>
        <taxon>Viridiplantae</taxon>
        <taxon>Streptophyta</taxon>
        <taxon>Embryophyta</taxon>
        <taxon>Tracheophyta</taxon>
        <taxon>Spermatophyta</taxon>
        <taxon>Magnoliopsida</taxon>
        <taxon>eudicotyledons</taxon>
        <taxon>Gunneridae</taxon>
        <taxon>Pentapetalae</taxon>
        <taxon>rosids</taxon>
        <taxon>malvids</taxon>
        <taxon>Malvales</taxon>
        <taxon>Malvaceae</taxon>
        <taxon>Malvoideae</taxon>
        <taxon>Gossypium</taxon>
    </lineage>
</organism>